<dbReference type="Proteomes" id="UP000241229">
    <property type="component" value="Unassembled WGS sequence"/>
</dbReference>
<name>A0A2P7RVH8_9HYPH</name>
<reference evidence="2 3" key="1">
    <citation type="submission" date="2018-03" db="EMBL/GenBank/DDBJ databases">
        <title>The draft genome of Mesorhizobium sp. 6GN-30.</title>
        <authorList>
            <person name="Liu L."/>
            <person name="Li L."/>
            <person name="Wang T."/>
            <person name="Zhang X."/>
            <person name="Liang L."/>
        </authorList>
    </citation>
    <scope>NUCLEOTIDE SEQUENCE [LARGE SCALE GENOMIC DNA]</scope>
    <source>
        <strain evidence="2 3">6GN30</strain>
    </source>
</reference>
<dbReference type="AlphaFoldDB" id="A0A2P7RVH8"/>
<dbReference type="RefSeq" id="WP_106774917.1">
    <property type="nucleotide sequence ID" value="NZ_PXYK01000031.1"/>
</dbReference>
<organism evidence="2 3">
    <name type="scientific">Kumtagia ephedrae</name>
    <dbReference type="NCBI Taxonomy" id="2116701"/>
    <lineage>
        <taxon>Bacteria</taxon>
        <taxon>Pseudomonadati</taxon>
        <taxon>Pseudomonadota</taxon>
        <taxon>Alphaproteobacteria</taxon>
        <taxon>Hyphomicrobiales</taxon>
        <taxon>Phyllobacteriaceae</taxon>
        <taxon>Kumtagia</taxon>
    </lineage>
</organism>
<evidence type="ECO:0000313" key="2">
    <source>
        <dbReference type="EMBL" id="PSJ54228.1"/>
    </source>
</evidence>
<gene>
    <name evidence="2" type="ORF">C7I84_24885</name>
</gene>
<accession>A0A2P7RVH8</accession>
<dbReference type="EMBL" id="PXYK01000031">
    <property type="protein sequence ID" value="PSJ54228.1"/>
    <property type="molecule type" value="Genomic_DNA"/>
</dbReference>
<dbReference type="OrthoDB" id="8457165at2"/>
<sequence length="86" mass="9433">MAKGQKRSNRELRKPKQGKAPPKPESTFGNQIDLVDDLDGATAAARLLPQTLDMPQRPDSMKITDGNGKMHYSGIIGSEAVNEERQ</sequence>
<feature type="region of interest" description="Disordered" evidence="1">
    <location>
        <begin position="1"/>
        <end position="31"/>
    </location>
</feature>
<feature type="region of interest" description="Disordered" evidence="1">
    <location>
        <begin position="50"/>
        <end position="86"/>
    </location>
</feature>
<protein>
    <submittedName>
        <fullName evidence="2">Uncharacterized protein</fullName>
    </submittedName>
</protein>
<comment type="caution">
    <text evidence="2">The sequence shown here is derived from an EMBL/GenBank/DDBJ whole genome shotgun (WGS) entry which is preliminary data.</text>
</comment>
<proteinExistence type="predicted"/>
<keyword evidence="3" id="KW-1185">Reference proteome</keyword>
<evidence type="ECO:0000256" key="1">
    <source>
        <dbReference type="SAM" id="MobiDB-lite"/>
    </source>
</evidence>
<evidence type="ECO:0000313" key="3">
    <source>
        <dbReference type="Proteomes" id="UP000241229"/>
    </source>
</evidence>